<feature type="region of interest" description="Disordered" evidence="1">
    <location>
        <begin position="1"/>
        <end position="29"/>
    </location>
</feature>
<sequence length="354" mass="40437">MAPKVKAVRSRAKAPARPSDPTVPPAPFKQPPSVLAPFLADLDPAHVYITHIDLKPTDFKRKIFLVPLGMNVIVVLLFLLRTWYITPYYWLLVQSGLGRANETTFPAATSTWAQIAWEVAKRGATFSLDLVLVVFVWPWPVEFALGRTHGNPLRWRRRVGFRDKEIYVRRSRDWDRKLRKGDGEDVLQSAETRGALLALVRQATSPMLQHEKTGYLTMNGEWDLDWEAMVTAHAMVDRKEIAVDAFRAVVLVHHVEYGWMTLAQPREDAAQEADVDARRQQVFEFRDALAAVGKEDLFFRWIEIVQYESTQPGGFGPERQVDAAKKIRDLFSKEGIDFDEFWKESVGEDAEAAF</sequence>
<dbReference type="EMBL" id="JAEMWZ010000135">
    <property type="protein sequence ID" value="KAG7134565.1"/>
    <property type="molecule type" value="Genomic_DNA"/>
</dbReference>
<organism evidence="3 5">
    <name type="scientific">Verticillium longisporum</name>
    <name type="common">Verticillium dahliae var. longisporum</name>
    <dbReference type="NCBI Taxonomy" id="100787"/>
    <lineage>
        <taxon>Eukaryota</taxon>
        <taxon>Fungi</taxon>
        <taxon>Dikarya</taxon>
        <taxon>Ascomycota</taxon>
        <taxon>Pezizomycotina</taxon>
        <taxon>Sordariomycetes</taxon>
        <taxon>Hypocreomycetidae</taxon>
        <taxon>Glomerellales</taxon>
        <taxon>Plectosphaerellaceae</taxon>
        <taxon>Verticillium</taxon>
    </lineage>
</organism>
<feature type="transmembrane region" description="Helical" evidence="2">
    <location>
        <begin position="63"/>
        <end position="84"/>
    </location>
</feature>
<reference evidence="5" key="1">
    <citation type="submission" date="2015-05" db="EMBL/GenBank/DDBJ databases">
        <authorList>
            <person name="Fogelqvist Johan"/>
        </authorList>
    </citation>
    <scope>NUCLEOTIDE SEQUENCE [LARGE SCALE GENOMIC DNA]</scope>
</reference>
<dbReference type="OrthoDB" id="5421757at2759"/>
<gene>
    <name evidence="3" type="ORF">BN1708_008448</name>
    <name evidence="4" type="ORF">HYQ45_007536</name>
</gene>
<evidence type="ECO:0000313" key="3">
    <source>
        <dbReference type="EMBL" id="CRK41169.1"/>
    </source>
</evidence>
<reference evidence="3" key="2">
    <citation type="submission" date="2015-05" db="EMBL/GenBank/DDBJ databases">
        <authorList>
            <person name="Wang D.B."/>
            <person name="Wang M."/>
        </authorList>
    </citation>
    <scope>NUCLEOTIDE SEQUENCE [LARGE SCALE GENOMIC DNA]</scope>
    <source>
        <strain evidence="3">VL1</strain>
    </source>
</reference>
<keyword evidence="2" id="KW-0472">Membrane</keyword>
<evidence type="ECO:0000256" key="2">
    <source>
        <dbReference type="SAM" id="Phobius"/>
    </source>
</evidence>
<evidence type="ECO:0000256" key="1">
    <source>
        <dbReference type="SAM" id="MobiDB-lite"/>
    </source>
</evidence>
<feature type="compositionally biased region" description="Basic residues" evidence="1">
    <location>
        <begin position="1"/>
        <end position="14"/>
    </location>
</feature>
<protein>
    <submittedName>
        <fullName evidence="3">Uncharacterized protein</fullName>
    </submittedName>
</protein>
<reference evidence="4" key="3">
    <citation type="journal article" date="2021" name="Mol. Plant Pathol.">
        <title>A 20-kb lineage-specific genomic region tames virulence in pathogenic amphidiploid Verticillium longisporum.</title>
        <authorList>
            <person name="Harting R."/>
            <person name="Starke J."/>
            <person name="Kusch H."/>
            <person name="Poggeler S."/>
            <person name="Maurus I."/>
            <person name="Schluter R."/>
            <person name="Landesfeind M."/>
            <person name="Bulla I."/>
            <person name="Nowrousian M."/>
            <person name="de Jonge R."/>
            <person name="Stahlhut G."/>
            <person name="Hoff K.J."/>
            <person name="Asshauer K.P."/>
            <person name="Thurmer A."/>
            <person name="Stanke M."/>
            <person name="Daniel R."/>
            <person name="Morgenstern B."/>
            <person name="Thomma B.P.H.J."/>
            <person name="Kronstad J.W."/>
            <person name="Braus-Stromeyer S.A."/>
            <person name="Braus G.H."/>
        </authorList>
    </citation>
    <scope>NUCLEOTIDE SEQUENCE</scope>
    <source>
        <strain evidence="4">Vl32</strain>
    </source>
</reference>
<dbReference type="AlphaFoldDB" id="A0A0G4N478"/>
<keyword evidence="2" id="KW-0812">Transmembrane</keyword>
<keyword evidence="5" id="KW-1185">Reference proteome</keyword>
<dbReference type="EMBL" id="CVQH01026860">
    <property type="protein sequence ID" value="CRK41169.1"/>
    <property type="molecule type" value="Genomic_DNA"/>
</dbReference>
<evidence type="ECO:0000313" key="5">
    <source>
        <dbReference type="Proteomes" id="UP000044602"/>
    </source>
</evidence>
<dbReference type="Proteomes" id="UP000044602">
    <property type="component" value="Unassembled WGS sequence"/>
</dbReference>
<evidence type="ECO:0000313" key="4">
    <source>
        <dbReference type="EMBL" id="KAG7134565.1"/>
    </source>
</evidence>
<proteinExistence type="predicted"/>
<name>A0A0G4N478_VERLO</name>
<dbReference type="Proteomes" id="UP000689129">
    <property type="component" value="Unassembled WGS sequence"/>
</dbReference>
<accession>A0A0G4N478</accession>
<keyword evidence="2" id="KW-1133">Transmembrane helix</keyword>
<dbReference type="STRING" id="100787.A0A0G4N478"/>
<feature type="non-terminal residue" evidence="3">
    <location>
        <position position="354"/>
    </location>
</feature>